<name>A0A918ERN0_9ACTN</name>
<evidence type="ECO:0000313" key="3">
    <source>
        <dbReference type="Proteomes" id="UP000620156"/>
    </source>
</evidence>
<evidence type="ECO:0000313" key="2">
    <source>
        <dbReference type="EMBL" id="GGQ51980.1"/>
    </source>
</evidence>
<reference evidence="2" key="2">
    <citation type="submission" date="2020-09" db="EMBL/GenBank/DDBJ databases">
        <authorList>
            <person name="Sun Q."/>
            <person name="Ohkuma M."/>
        </authorList>
    </citation>
    <scope>NUCLEOTIDE SEQUENCE</scope>
    <source>
        <strain evidence="2">JCM 3131</strain>
    </source>
</reference>
<organism evidence="2 3">
    <name type="scientific">Streptomyces ruber</name>
    <dbReference type="NCBI Taxonomy" id="83378"/>
    <lineage>
        <taxon>Bacteria</taxon>
        <taxon>Bacillati</taxon>
        <taxon>Actinomycetota</taxon>
        <taxon>Actinomycetes</taxon>
        <taxon>Kitasatosporales</taxon>
        <taxon>Streptomycetaceae</taxon>
        <taxon>Streptomyces</taxon>
    </lineage>
</organism>
<proteinExistence type="predicted"/>
<evidence type="ECO:0000256" key="1">
    <source>
        <dbReference type="SAM" id="MobiDB-lite"/>
    </source>
</evidence>
<dbReference type="AlphaFoldDB" id="A0A918ERN0"/>
<accession>A0A918ERN0</accession>
<dbReference type="EMBL" id="BMQK01000003">
    <property type="protein sequence ID" value="GGQ51980.1"/>
    <property type="molecule type" value="Genomic_DNA"/>
</dbReference>
<feature type="region of interest" description="Disordered" evidence="1">
    <location>
        <begin position="24"/>
        <end position="66"/>
    </location>
</feature>
<feature type="region of interest" description="Disordered" evidence="1">
    <location>
        <begin position="91"/>
        <end position="161"/>
    </location>
</feature>
<protein>
    <submittedName>
        <fullName evidence="2">Uncharacterized protein</fullName>
    </submittedName>
</protein>
<sequence length="161" mass="17304">MAPRARPPERLVPETARRIGLLSEEPGSVARSARTRMRPAPVVAGTARTQPARPHNVLVPTDGRRTPRDMAFALGRGLYPVMLGLRRPEEPGLVQWEDPAPRPTRPSTASRVRRARPYGPVATGSEAPPSSPNRGGAAATRLLSPVTHRIAPDSTGSEAYT</sequence>
<keyword evidence="3" id="KW-1185">Reference proteome</keyword>
<gene>
    <name evidence="2" type="ORF">GCM10010145_21680</name>
</gene>
<comment type="caution">
    <text evidence="2">The sequence shown here is derived from an EMBL/GenBank/DDBJ whole genome shotgun (WGS) entry which is preliminary data.</text>
</comment>
<reference evidence="2" key="1">
    <citation type="journal article" date="2014" name="Int. J. Syst. Evol. Microbiol.">
        <title>Complete genome sequence of Corynebacterium casei LMG S-19264T (=DSM 44701T), isolated from a smear-ripened cheese.</title>
        <authorList>
            <consortium name="US DOE Joint Genome Institute (JGI-PGF)"/>
            <person name="Walter F."/>
            <person name="Albersmeier A."/>
            <person name="Kalinowski J."/>
            <person name="Ruckert C."/>
        </authorList>
    </citation>
    <scope>NUCLEOTIDE SEQUENCE</scope>
    <source>
        <strain evidence="2">JCM 3131</strain>
    </source>
</reference>
<dbReference type="Proteomes" id="UP000620156">
    <property type="component" value="Unassembled WGS sequence"/>
</dbReference>